<dbReference type="AlphaFoldDB" id="A0A1D3UX08"/>
<dbReference type="EMBL" id="FMMM01000080">
    <property type="protein sequence ID" value="SCQ24543.1"/>
    <property type="molecule type" value="Genomic_DNA"/>
</dbReference>
<proteinExistence type="predicted"/>
<evidence type="ECO:0000256" key="2">
    <source>
        <dbReference type="SAM" id="Phobius"/>
    </source>
</evidence>
<keyword evidence="2" id="KW-1133">Transmembrane helix</keyword>
<evidence type="ECO:0000313" key="5">
    <source>
        <dbReference type="Proteomes" id="UP000182057"/>
    </source>
</evidence>
<feature type="coiled-coil region" evidence="1">
    <location>
        <begin position="152"/>
        <end position="199"/>
    </location>
</feature>
<feature type="transmembrane region" description="Helical" evidence="2">
    <location>
        <begin position="245"/>
        <end position="267"/>
    </location>
</feature>
<keyword evidence="1" id="KW-0175">Coiled coil</keyword>
<sequence length="281" mass="31914">MKTDIRIVFALLGGILLCACGQSRESAEAYGREALSEEVTSGNASTSTADETSDLTVSASYERKLTKKGTIRFETSDAKKTHAAIQQAVVETKGYISSDNLNQYGNRIIHAVTIRVPASQFDALLDRISLNTDKIEDKHIEVLDVTQEYIDLDTRIKTKKELENRYQELLKRAHTIDEILKIEEQIGILRADIESAEGRLRYLANEVTFSTLTVEFYEMSSVIATGFGYELKEAFRNGWNYLSRLILVVVNLWAILLFIIVIWVLVVKLRKWRKRTSKNNV</sequence>
<accession>A0A1D3UX08</accession>
<gene>
    <name evidence="4" type="ORF">TFUB20_02544</name>
</gene>
<protein>
    <recommendedName>
        <fullName evidence="3">DUF4349 domain-containing protein</fullName>
    </recommendedName>
</protein>
<dbReference type="OrthoDB" id="5381491at2"/>
<dbReference type="RefSeq" id="WP_074450274.1">
    <property type="nucleotide sequence ID" value="NZ_FMMM01000080.1"/>
</dbReference>
<name>A0A1D3UX08_TANFO</name>
<dbReference type="InterPro" id="IPR025645">
    <property type="entry name" value="DUF4349"/>
</dbReference>
<organism evidence="4 5">
    <name type="scientific">Tannerella forsythia</name>
    <name type="common">Bacteroides forsythus</name>
    <dbReference type="NCBI Taxonomy" id="28112"/>
    <lineage>
        <taxon>Bacteria</taxon>
        <taxon>Pseudomonadati</taxon>
        <taxon>Bacteroidota</taxon>
        <taxon>Bacteroidia</taxon>
        <taxon>Bacteroidales</taxon>
        <taxon>Tannerellaceae</taxon>
        <taxon>Tannerella</taxon>
    </lineage>
</organism>
<evidence type="ECO:0000313" key="4">
    <source>
        <dbReference type="EMBL" id="SCQ24543.1"/>
    </source>
</evidence>
<dbReference type="Pfam" id="PF14257">
    <property type="entry name" value="DUF4349"/>
    <property type="match status" value="1"/>
</dbReference>
<dbReference type="PROSITE" id="PS51257">
    <property type="entry name" value="PROKAR_LIPOPROTEIN"/>
    <property type="match status" value="1"/>
</dbReference>
<keyword evidence="2" id="KW-0812">Transmembrane</keyword>
<dbReference type="Proteomes" id="UP000182057">
    <property type="component" value="Unassembled WGS sequence"/>
</dbReference>
<keyword evidence="2" id="KW-0472">Membrane</keyword>
<evidence type="ECO:0000259" key="3">
    <source>
        <dbReference type="Pfam" id="PF14257"/>
    </source>
</evidence>
<evidence type="ECO:0000256" key="1">
    <source>
        <dbReference type="SAM" id="Coils"/>
    </source>
</evidence>
<feature type="domain" description="DUF4349" evidence="3">
    <location>
        <begin position="63"/>
        <end position="266"/>
    </location>
</feature>
<reference evidence="4 5" key="1">
    <citation type="submission" date="2016-09" db="EMBL/GenBank/DDBJ databases">
        <authorList>
            <person name="Capua I."/>
            <person name="De Benedictis P."/>
            <person name="Joannis T."/>
            <person name="Lombin L.H."/>
            <person name="Cattoli G."/>
        </authorList>
    </citation>
    <scope>NUCLEOTIDE SEQUENCE [LARGE SCALE GENOMIC DNA]</scope>
    <source>
        <strain evidence="4 5">UB20</strain>
    </source>
</reference>